<proteinExistence type="predicted"/>
<dbReference type="Proteomes" id="UP001357437">
    <property type="component" value="Unassembled WGS sequence"/>
</dbReference>
<dbReference type="AlphaFoldDB" id="A0A9X3Y9Q3"/>
<feature type="domain" description="Peptidase S74" evidence="1">
    <location>
        <begin position="606"/>
        <end position="734"/>
    </location>
</feature>
<gene>
    <name evidence="2" type="ORF">OEZ79_08180</name>
    <name evidence="3" type="ORF">VOF76_17245</name>
</gene>
<dbReference type="EMBL" id="JAOURS010000006">
    <property type="protein sequence ID" value="MDC6638211.1"/>
    <property type="molecule type" value="Genomic_DNA"/>
</dbReference>
<evidence type="ECO:0000313" key="3">
    <source>
        <dbReference type="EMBL" id="MEC3937916.1"/>
    </source>
</evidence>
<dbReference type="Gene3D" id="1.10.10.10">
    <property type="entry name" value="Winged helix-like DNA-binding domain superfamily/Winged helix DNA-binding domain"/>
    <property type="match status" value="1"/>
</dbReference>
<reference evidence="2" key="1">
    <citation type="journal article" date="2023" name="Genes Genomics">
        <title>Genomic insights of Leclercia adecarboxylata strains linked to an outbreak in public hospitals in Mexico.</title>
        <authorList>
            <person name="Barrios-Villa E."/>
            <person name="Pacheco-Flores B."/>
            <person name="Lozano-Zarain P."/>
            <person name="Del Campo-Ortega R."/>
            <person name="de Jesus Ascencio-Montiel I."/>
            <person name="Gonzalez-Leon M."/>
            <person name="Camorlinga-Ponce M."/>
            <person name="Gaytan Cervantes F.J."/>
            <person name="Gonzalez Torres C."/>
            <person name="Aguilar E."/>
            <person name="Gonzalez Ibarra J."/>
            <person name="Torres Lopez F.J."/>
            <person name="Rosas-Vargas H."/>
            <person name="Gonzalez-Bonilla C.R."/>
            <person name="Del Carmen Rocha-Gracia R."/>
        </authorList>
    </citation>
    <scope>NUCLEOTIDE SEQUENCE</scope>
    <source>
        <strain evidence="2">Lac40</strain>
    </source>
</reference>
<dbReference type="InterPro" id="IPR006626">
    <property type="entry name" value="PbH1"/>
</dbReference>
<dbReference type="InterPro" id="IPR030392">
    <property type="entry name" value="S74_ICA"/>
</dbReference>
<protein>
    <submittedName>
        <fullName evidence="2">Tail fiber domain-containing protein</fullName>
    </submittedName>
</protein>
<name>A0A9X3Y9Q3_9ENTR</name>
<dbReference type="InterPro" id="IPR011050">
    <property type="entry name" value="Pectin_lyase_fold/virulence"/>
</dbReference>
<dbReference type="Pfam" id="PF13884">
    <property type="entry name" value="Peptidase_S74"/>
    <property type="match status" value="1"/>
</dbReference>
<dbReference type="SMART" id="SM00710">
    <property type="entry name" value="PbH1"/>
    <property type="match status" value="6"/>
</dbReference>
<dbReference type="PROSITE" id="PS51688">
    <property type="entry name" value="ICA"/>
    <property type="match status" value="1"/>
</dbReference>
<dbReference type="EMBL" id="JAYMCU010000032">
    <property type="protein sequence ID" value="MEC3937916.1"/>
    <property type="molecule type" value="Genomic_DNA"/>
</dbReference>
<keyword evidence="5" id="KW-1185">Reference proteome</keyword>
<organism evidence="2 4">
    <name type="scientific">Leclercia adecarboxylata</name>
    <dbReference type="NCBI Taxonomy" id="83655"/>
    <lineage>
        <taxon>Bacteria</taxon>
        <taxon>Pseudomonadati</taxon>
        <taxon>Pseudomonadota</taxon>
        <taxon>Gammaproteobacteria</taxon>
        <taxon>Enterobacterales</taxon>
        <taxon>Enterobacteriaceae</taxon>
        <taxon>Leclercia</taxon>
    </lineage>
</organism>
<dbReference type="CDD" id="cd10144">
    <property type="entry name" value="Peptidase_S74_CIMCD"/>
    <property type="match status" value="1"/>
</dbReference>
<reference evidence="3 5" key="2">
    <citation type="submission" date="2024-01" db="EMBL/GenBank/DDBJ databases">
        <title>Comparative Genomics of Leclercia adecarboxylata Strains Isolated from Several Sources.</title>
        <authorList>
            <person name="Yescas-Zazueta V."/>
            <person name="Balbuena-Alonso M.G."/>
            <person name="Valencia D."/>
            <person name="Mendez-Pfeiffer P.A."/>
            <person name="Ballesteros-Monrreal M.G."/>
            <person name="Rocha-Gracia R.D.C."/>
            <person name="Barrios-Villa E."/>
        </authorList>
    </citation>
    <scope>NUCLEOTIDE SEQUENCE [LARGE SCALE GENOMIC DNA]</scope>
    <source>
        <strain evidence="3 5">33MEM</strain>
    </source>
</reference>
<dbReference type="InterPro" id="IPR012334">
    <property type="entry name" value="Pectin_lyas_fold"/>
</dbReference>
<dbReference type="InterPro" id="IPR036388">
    <property type="entry name" value="WH-like_DNA-bd_sf"/>
</dbReference>
<evidence type="ECO:0000313" key="2">
    <source>
        <dbReference type="EMBL" id="MDC6638211.1"/>
    </source>
</evidence>
<dbReference type="Proteomes" id="UP001149314">
    <property type="component" value="Unassembled WGS sequence"/>
</dbReference>
<dbReference type="Gene3D" id="2.160.20.10">
    <property type="entry name" value="Single-stranded right-handed beta-helix, Pectin lyase-like"/>
    <property type="match status" value="1"/>
</dbReference>
<evidence type="ECO:0000313" key="5">
    <source>
        <dbReference type="Proteomes" id="UP001357437"/>
    </source>
</evidence>
<evidence type="ECO:0000259" key="1">
    <source>
        <dbReference type="PROSITE" id="PS51688"/>
    </source>
</evidence>
<evidence type="ECO:0000313" key="4">
    <source>
        <dbReference type="Proteomes" id="UP001149314"/>
    </source>
</evidence>
<comment type="caution">
    <text evidence="2">The sequence shown here is derived from an EMBL/GenBank/DDBJ whole genome shotgun (WGS) entry which is preliminary data.</text>
</comment>
<accession>A0A9X3Y9Q3</accession>
<dbReference type="SUPFAM" id="SSF51126">
    <property type="entry name" value="Pectin lyase-like"/>
    <property type="match status" value="1"/>
</dbReference>
<dbReference type="RefSeq" id="WP_191152709.1">
    <property type="nucleotide sequence ID" value="NZ_CP060824.1"/>
</dbReference>
<sequence>MTTYATNNPIGSMDPKDLFDNAQNLDFALNDIAQAFWKDRFGRFRKSFWGMEQESAAQLLMQQLRFNAFIQNSGYDVIGEYTDGPLTISEYNQLIRYDGELWKLNASTGIHFTTTGNDAASWANDSVHFVSVGDGALRQELLGKRVYAVDFGPAPNGVDLDTDTIQKAIDYVYSLGGGVVDLGPFNWRIGSSSLNEIYDAAGVAVPAAQCGIILRKRVSLIGQKGKTSIFEVDPTLHAIGLVANDGNVLSGFELYSTWNMGVTGAGHGILHLGTQGGADTSCANSVFSDLYVHNVGSYGIGLQVGNPNNVHLSRIRVDTVGADGLDLKARTDVTIDPVGNSVSDVHISNHGLRVTGSAGVDMRGVWHCRGITVTNFGKNAAFNFCGIRFRTKPPSTDLYPYAGAKSTLAGFMVDPYPGAASSELSGIECGSDDVHISLGTIANVKQGVAWVGNANGTPTRCSATGITTKNCALYGFWVGAGIDNIQFSDCFDTGSATGFRIDGTNVAAIGCSGTLVKSIVALPTFIETACRFGAAAVSAERLSDTTVALSAKGTAPDINLRLSPKGTGFISAYGDIRPDAANTRYIGTNSLPWAGGFTQTAFTVTSGARFKTDPLEITDAMLDAAAECPPIQYQLLDRVAAKGPDGARWHFGTIAERLEEAFNRHGLDVRRFAFFCEDYISYKAAVIDEDTGLVLEPEQEEGIRLGVRYEELLMLEAALQRRNYARLLADQETMAARIEKLESLLSKAN</sequence>